<keyword evidence="6" id="KW-0235">DNA replication</keyword>
<feature type="domain" description="CR-type" evidence="9">
    <location>
        <begin position="140"/>
        <end position="222"/>
    </location>
</feature>
<dbReference type="GO" id="GO:0008270">
    <property type="term" value="F:zinc ion binding"/>
    <property type="evidence" value="ECO:0007669"/>
    <property type="project" value="UniProtKB-UniRule"/>
</dbReference>
<sequence>MNDYYKILEVLRNASTEEIKKAYRRLAHKYHPDKQGGDEKKFKEINEAYQVLSDAKKRAEYDRFGKVFSDGSNYGAWSGVNPEGFNWDINLGGFGDTSDLGEVFDAFFEGLGVKPKRKTYKRGSDLEISVTVTLEEAKSGKRVNLEYQTHLICNVCRGLGYDHVAGLKKCEYCGGRGEIRESRNTFFGNFVQVVACKHCSGFGQIPNKICAACKGEGRVSGTRNAVLEIRPGVDDGQIIKIKGIGEAGARQAESGDLYVRVRILPHAKFERKGNDLYTTVAADIIDVLLGRKIKVHALGDGKVEITIPSQHNLNEEIRIKGEGMTPQNDLVVKLDIKIPKNIGAKAKKLLEELEKLIKEE</sequence>
<dbReference type="AlphaFoldDB" id="A0A2H0ALJ5"/>
<keyword evidence="2 6" id="KW-0677">Repeat</keyword>
<keyword evidence="3 6" id="KW-0863">Zinc-finger</keyword>
<reference evidence="10 11" key="1">
    <citation type="submission" date="2017-09" db="EMBL/GenBank/DDBJ databases">
        <title>Depth-based differentiation of microbial function through sediment-hosted aquifers and enrichment of novel symbionts in the deep terrestrial subsurface.</title>
        <authorList>
            <person name="Probst A.J."/>
            <person name="Ladd B."/>
            <person name="Jarett J.K."/>
            <person name="Geller-Mcgrath D.E."/>
            <person name="Sieber C.M."/>
            <person name="Emerson J.B."/>
            <person name="Anantharaman K."/>
            <person name="Thomas B.C."/>
            <person name="Malmstrom R."/>
            <person name="Stieglmeier M."/>
            <person name="Klingl A."/>
            <person name="Woyke T."/>
            <person name="Ryan C.M."/>
            <person name="Banfield J.F."/>
        </authorList>
    </citation>
    <scope>NUCLEOTIDE SEQUENCE [LARGE SCALE GENOMIC DNA]</scope>
    <source>
        <strain evidence="10">CG23_combo_of_CG06-09_8_20_14_all_42_19</strain>
    </source>
</reference>
<feature type="repeat" description="CXXCXGXG motif" evidence="6">
    <location>
        <begin position="170"/>
        <end position="177"/>
    </location>
</feature>
<dbReference type="InterPro" id="IPR001305">
    <property type="entry name" value="HSP_DnaJ_Cys-rich_dom"/>
</dbReference>
<dbReference type="Pfam" id="PF01556">
    <property type="entry name" value="DnaJ_C"/>
    <property type="match status" value="1"/>
</dbReference>
<name>A0A2H0ALJ5_9BACT</name>
<dbReference type="Proteomes" id="UP000230007">
    <property type="component" value="Unassembled WGS sequence"/>
</dbReference>
<evidence type="ECO:0000256" key="7">
    <source>
        <dbReference type="PROSITE-ProRule" id="PRU00546"/>
    </source>
</evidence>
<dbReference type="PANTHER" id="PTHR43096:SF52">
    <property type="entry name" value="DNAJ HOMOLOG 1, MITOCHONDRIAL-RELATED"/>
    <property type="match status" value="1"/>
</dbReference>
<dbReference type="Pfam" id="PF00226">
    <property type="entry name" value="DnaJ"/>
    <property type="match status" value="1"/>
</dbReference>
<dbReference type="InterPro" id="IPR012724">
    <property type="entry name" value="DnaJ"/>
</dbReference>
<dbReference type="GO" id="GO:0006260">
    <property type="term" value="P:DNA replication"/>
    <property type="evidence" value="ECO:0007669"/>
    <property type="project" value="UniProtKB-KW"/>
</dbReference>
<dbReference type="HAMAP" id="MF_01152">
    <property type="entry name" value="DnaJ"/>
    <property type="match status" value="1"/>
</dbReference>
<comment type="domain">
    <text evidence="6">The J domain is necessary and sufficient to stimulate DnaK ATPase activity. Zinc center 1 plays an important role in the autonomous, DnaK-independent chaperone activity of DnaJ. Zinc center 2 is essential for interaction with DnaK and for DnaJ activity.</text>
</comment>
<keyword evidence="1 6" id="KW-0479">Metal-binding</keyword>
<organism evidence="10 11">
    <name type="scientific">Candidatus Colwellbacteria bacterium CG23_combo_of_CG06-09_8_20_14_all_42_19</name>
    <dbReference type="NCBI Taxonomy" id="1974541"/>
    <lineage>
        <taxon>Bacteria</taxon>
        <taxon>Candidatus Colwelliibacteriota</taxon>
    </lineage>
</organism>
<evidence type="ECO:0000256" key="3">
    <source>
        <dbReference type="ARBA" id="ARBA00022771"/>
    </source>
</evidence>
<comment type="similarity">
    <text evidence="6">Belongs to the DnaJ family.</text>
</comment>
<feature type="binding site" evidence="6">
    <location>
        <position position="213"/>
    </location>
    <ligand>
        <name>Zn(2+)</name>
        <dbReference type="ChEBI" id="CHEBI:29105"/>
        <label>1</label>
    </ligand>
</feature>
<protein>
    <recommendedName>
        <fullName evidence="6">Chaperone protein DnaJ</fullName>
    </recommendedName>
</protein>
<dbReference type="Pfam" id="PF00684">
    <property type="entry name" value="DnaJ_CXXCXGXG"/>
    <property type="match status" value="1"/>
</dbReference>
<dbReference type="PRINTS" id="PR00625">
    <property type="entry name" value="JDOMAIN"/>
</dbReference>
<proteinExistence type="inferred from homology"/>
<comment type="caution">
    <text evidence="10">The sequence shown here is derived from an EMBL/GenBank/DDBJ whole genome shotgun (WGS) entry which is preliminary data.</text>
</comment>
<evidence type="ECO:0000256" key="1">
    <source>
        <dbReference type="ARBA" id="ARBA00022723"/>
    </source>
</evidence>
<dbReference type="GO" id="GO:0051082">
    <property type="term" value="F:unfolded protein binding"/>
    <property type="evidence" value="ECO:0007669"/>
    <property type="project" value="UniProtKB-UniRule"/>
</dbReference>
<dbReference type="EMBL" id="PCSK01000022">
    <property type="protein sequence ID" value="PIP46263.1"/>
    <property type="molecule type" value="Genomic_DNA"/>
</dbReference>
<dbReference type="SMART" id="SM00271">
    <property type="entry name" value="DnaJ"/>
    <property type="match status" value="1"/>
</dbReference>
<keyword evidence="6" id="KW-0963">Cytoplasm</keyword>
<dbReference type="GO" id="GO:0005737">
    <property type="term" value="C:cytoplasm"/>
    <property type="evidence" value="ECO:0007669"/>
    <property type="project" value="UniProtKB-SubCell"/>
</dbReference>
<comment type="function">
    <text evidence="6">Participates actively in the response to hyperosmotic and heat shock by preventing the aggregation of stress-denatured proteins and by disaggregating proteins, also in an autonomous, DnaK-independent fashion. Unfolded proteins bind initially to DnaJ; upon interaction with the DnaJ-bound protein, DnaK hydrolyzes its bound ATP, resulting in the formation of a stable complex. GrpE releases ADP from DnaK; ATP binding to DnaK triggers the release of the substrate protein, thus completing the reaction cycle. Several rounds of ATP-dependent interactions between DnaJ, DnaK and GrpE are required for fully efficient folding. Also involved, together with DnaK and GrpE, in the DNA replication of plasmids through activation of initiation proteins.</text>
</comment>
<evidence type="ECO:0000313" key="10">
    <source>
        <dbReference type="EMBL" id="PIP46263.1"/>
    </source>
</evidence>
<dbReference type="GO" id="GO:0005524">
    <property type="term" value="F:ATP binding"/>
    <property type="evidence" value="ECO:0007669"/>
    <property type="project" value="InterPro"/>
</dbReference>
<feature type="binding site" evidence="6">
    <location>
        <position position="199"/>
    </location>
    <ligand>
        <name>Zn(2+)</name>
        <dbReference type="ChEBI" id="CHEBI:29105"/>
        <label>2</label>
    </ligand>
</feature>
<feature type="repeat" description="CXXCXGXG motif" evidence="6">
    <location>
        <begin position="196"/>
        <end position="203"/>
    </location>
</feature>
<dbReference type="GO" id="GO:0031072">
    <property type="term" value="F:heat shock protein binding"/>
    <property type="evidence" value="ECO:0007669"/>
    <property type="project" value="InterPro"/>
</dbReference>
<dbReference type="GO" id="GO:0009408">
    <property type="term" value="P:response to heat"/>
    <property type="evidence" value="ECO:0007669"/>
    <property type="project" value="InterPro"/>
</dbReference>
<dbReference type="InterPro" id="IPR008971">
    <property type="entry name" value="HSP40/DnaJ_pept-bd"/>
</dbReference>
<feature type="binding site" evidence="6">
    <location>
        <position position="173"/>
    </location>
    <ligand>
        <name>Zn(2+)</name>
        <dbReference type="ChEBI" id="CHEBI:29105"/>
        <label>2</label>
    </ligand>
</feature>
<dbReference type="SUPFAM" id="SSF49493">
    <property type="entry name" value="HSP40/DnaJ peptide-binding domain"/>
    <property type="match status" value="2"/>
</dbReference>
<dbReference type="PANTHER" id="PTHR43096">
    <property type="entry name" value="DNAJ HOMOLOG 1, MITOCHONDRIAL-RELATED"/>
    <property type="match status" value="1"/>
</dbReference>
<feature type="zinc finger region" description="CR-type" evidence="7">
    <location>
        <begin position="140"/>
        <end position="222"/>
    </location>
</feature>
<dbReference type="SUPFAM" id="SSF57938">
    <property type="entry name" value="DnaJ/Hsp40 cysteine-rich domain"/>
    <property type="match status" value="1"/>
</dbReference>
<dbReference type="Gene3D" id="6.20.20.10">
    <property type="match status" value="2"/>
</dbReference>
<dbReference type="CDD" id="cd10719">
    <property type="entry name" value="DnaJ_zf"/>
    <property type="match status" value="1"/>
</dbReference>
<evidence type="ECO:0000256" key="2">
    <source>
        <dbReference type="ARBA" id="ARBA00022737"/>
    </source>
</evidence>
<comment type="subunit">
    <text evidence="6">Homodimer.</text>
</comment>
<feature type="binding site" evidence="6">
    <location>
        <position position="196"/>
    </location>
    <ligand>
        <name>Zn(2+)</name>
        <dbReference type="ChEBI" id="CHEBI:29105"/>
        <label>2</label>
    </ligand>
</feature>
<dbReference type="PROSITE" id="PS50076">
    <property type="entry name" value="DNAJ_2"/>
    <property type="match status" value="1"/>
</dbReference>
<evidence type="ECO:0000313" key="11">
    <source>
        <dbReference type="Proteomes" id="UP000230007"/>
    </source>
</evidence>
<dbReference type="InterPro" id="IPR001623">
    <property type="entry name" value="DnaJ_domain"/>
</dbReference>
<dbReference type="InterPro" id="IPR018253">
    <property type="entry name" value="DnaJ_domain_CS"/>
</dbReference>
<feature type="binding site" evidence="6">
    <location>
        <position position="210"/>
    </location>
    <ligand>
        <name>Zn(2+)</name>
        <dbReference type="ChEBI" id="CHEBI:29105"/>
        <label>1</label>
    </ligand>
</feature>
<feature type="domain" description="J" evidence="8">
    <location>
        <begin position="3"/>
        <end position="65"/>
    </location>
</feature>
<evidence type="ECO:0000256" key="4">
    <source>
        <dbReference type="ARBA" id="ARBA00022833"/>
    </source>
</evidence>
<dbReference type="Gene3D" id="1.10.287.110">
    <property type="entry name" value="DnaJ domain"/>
    <property type="match status" value="1"/>
</dbReference>
<dbReference type="Gene3D" id="2.60.260.20">
    <property type="entry name" value="Urease metallochaperone UreE, N-terminal domain"/>
    <property type="match status" value="2"/>
</dbReference>
<dbReference type="InterPro" id="IPR002939">
    <property type="entry name" value="DnaJ_C"/>
</dbReference>
<dbReference type="CDD" id="cd10747">
    <property type="entry name" value="DnaJ_C"/>
    <property type="match status" value="1"/>
</dbReference>
<keyword evidence="6" id="KW-0346">Stress response</keyword>
<dbReference type="InterPro" id="IPR036869">
    <property type="entry name" value="J_dom_sf"/>
</dbReference>
<feature type="binding site" evidence="6">
    <location>
        <position position="153"/>
    </location>
    <ligand>
        <name>Zn(2+)</name>
        <dbReference type="ChEBI" id="CHEBI:29105"/>
        <label>1</label>
    </ligand>
</feature>
<comment type="subcellular location">
    <subcellularLocation>
        <location evidence="6">Cytoplasm</location>
    </subcellularLocation>
</comment>
<feature type="repeat" description="CXXCXGXG motif" evidence="6">
    <location>
        <begin position="153"/>
        <end position="160"/>
    </location>
</feature>
<dbReference type="GO" id="GO:0042026">
    <property type="term" value="P:protein refolding"/>
    <property type="evidence" value="ECO:0007669"/>
    <property type="project" value="TreeGrafter"/>
</dbReference>
<feature type="repeat" description="CXXCXGXG motif" evidence="6">
    <location>
        <begin position="210"/>
        <end position="217"/>
    </location>
</feature>
<keyword evidence="5 6" id="KW-0143">Chaperone</keyword>
<dbReference type="CDD" id="cd06257">
    <property type="entry name" value="DnaJ"/>
    <property type="match status" value="1"/>
</dbReference>
<comment type="cofactor">
    <cofactor evidence="6">
        <name>Zn(2+)</name>
        <dbReference type="ChEBI" id="CHEBI:29105"/>
    </cofactor>
    <text evidence="6">Binds 2 Zn(2+) ions per monomer.</text>
</comment>
<dbReference type="PROSITE" id="PS00636">
    <property type="entry name" value="DNAJ_1"/>
    <property type="match status" value="1"/>
</dbReference>
<accession>A0A2H0ALJ5</accession>
<evidence type="ECO:0000256" key="5">
    <source>
        <dbReference type="ARBA" id="ARBA00023186"/>
    </source>
</evidence>
<dbReference type="PROSITE" id="PS51188">
    <property type="entry name" value="ZF_CR"/>
    <property type="match status" value="1"/>
</dbReference>
<evidence type="ECO:0000256" key="6">
    <source>
        <dbReference type="HAMAP-Rule" id="MF_01152"/>
    </source>
</evidence>
<dbReference type="SUPFAM" id="SSF46565">
    <property type="entry name" value="Chaperone J-domain"/>
    <property type="match status" value="1"/>
</dbReference>
<keyword evidence="4 6" id="KW-0862">Zinc</keyword>
<feature type="binding site" evidence="6">
    <location>
        <position position="156"/>
    </location>
    <ligand>
        <name>Zn(2+)</name>
        <dbReference type="ChEBI" id="CHEBI:29105"/>
        <label>1</label>
    </ligand>
</feature>
<evidence type="ECO:0000259" key="9">
    <source>
        <dbReference type="PROSITE" id="PS51188"/>
    </source>
</evidence>
<evidence type="ECO:0000259" key="8">
    <source>
        <dbReference type="PROSITE" id="PS50076"/>
    </source>
</evidence>
<gene>
    <name evidence="6" type="primary">dnaJ</name>
    <name evidence="10" type="ORF">COX15_01155</name>
</gene>
<dbReference type="InterPro" id="IPR036410">
    <property type="entry name" value="HSP_DnaJ_Cys-rich_dom_sf"/>
</dbReference>
<feature type="binding site" evidence="6">
    <location>
        <position position="170"/>
    </location>
    <ligand>
        <name>Zn(2+)</name>
        <dbReference type="ChEBI" id="CHEBI:29105"/>
        <label>2</label>
    </ligand>
</feature>